<protein>
    <submittedName>
        <fullName evidence="1">Uncharacterized protein</fullName>
    </submittedName>
</protein>
<organism evidence="1 2">
    <name type="scientific">Rhizobium phage RL38J1</name>
    <dbReference type="NCBI Taxonomy" id="2663232"/>
    <lineage>
        <taxon>Viruses</taxon>
        <taxon>Duplodnaviria</taxon>
        <taxon>Heunggongvirae</taxon>
        <taxon>Uroviricota</taxon>
        <taxon>Caudoviricetes</taxon>
        <taxon>Pootjesviridae</taxon>
        <taxon>Innesvirus</taxon>
        <taxon>Innesvirus RL38J1</taxon>
    </lineage>
</organism>
<dbReference type="EMBL" id="MN549360">
    <property type="protein sequence ID" value="QGZ13975.1"/>
    <property type="molecule type" value="Genomic_DNA"/>
</dbReference>
<keyword evidence="2" id="KW-1185">Reference proteome</keyword>
<evidence type="ECO:0000313" key="2">
    <source>
        <dbReference type="Proteomes" id="UP000436513"/>
    </source>
</evidence>
<proteinExistence type="predicted"/>
<gene>
    <name evidence="1" type="ORF">RL38J1_122</name>
</gene>
<name>A0A6B9J5H0_9CAUD</name>
<dbReference type="Proteomes" id="UP000436513">
    <property type="component" value="Segment"/>
</dbReference>
<reference evidence="1 2" key="1">
    <citation type="submission" date="2019-10" db="EMBL/GenBank/DDBJ databases">
        <title>Complete genome sequence of bacteriophage vB_RLeM_RL38JI.</title>
        <authorList>
            <person name="Gunathilake D."/>
            <person name="Bhat S."/>
            <person name="Yost C.K."/>
            <person name="Hynes M.F."/>
        </authorList>
    </citation>
    <scope>NUCLEOTIDE SEQUENCE [LARGE SCALE GENOMIC DNA]</scope>
</reference>
<sequence>MKIIGSELILFLREAWPEPHDDWYWDNDLFEDRPDGEPDPVKFYDTDELGPIMYQGPGDDPSNGGYDIAKLVRKWRKEKTTEIYSVEIPKGKKDELVEFLDAINGKVIK</sequence>
<evidence type="ECO:0000313" key="1">
    <source>
        <dbReference type="EMBL" id="QGZ13975.1"/>
    </source>
</evidence>
<accession>A0A6B9J5H0</accession>